<comment type="caution">
    <text evidence="2">The sequence shown here is derived from an EMBL/GenBank/DDBJ whole genome shotgun (WGS) entry which is preliminary data.</text>
</comment>
<feature type="compositionally biased region" description="Basic and acidic residues" evidence="1">
    <location>
        <begin position="35"/>
        <end position="51"/>
    </location>
</feature>
<dbReference type="Proteomes" id="UP000822688">
    <property type="component" value="Chromosome 7"/>
</dbReference>
<organism evidence="2 3">
    <name type="scientific">Ceratodon purpureus</name>
    <name type="common">Fire moss</name>
    <name type="synonym">Dicranum purpureum</name>
    <dbReference type="NCBI Taxonomy" id="3225"/>
    <lineage>
        <taxon>Eukaryota</taxon>
        <taxon>Viridiplantae</taxon>
        <taxon>Streptophyta</taxon>
        <taxon>Embryophyta</taxon>
        <taxon>Bryophyta</taxon>
        <taxon>Bryophytina</taxon>
        <taxon>Bryopsida</taxon>
        <taxon>Dicranidae</taxon>
        <taxon>Pseudoditrichales</taxon>
        <taxon>Ditrichaceae</taxon>
        <taxon>Ceratodon</taxon>
    </lineage>
</organism>
<accession>A0A8T0H4M1</accession>
<dbReference type="EMBL" id="CM026428">
    <property type="protein sequence ID" value="KAG0565685.1"/>
    <property type="molecule type" value="Genomic_DNA"/>
</dbReference>
<feature type="compositionally biased region" description="Polar residues" evidence="1">
    <location>
        <begin position="17"/>
        <end position="34"/>
    </location>
</feature>
<evidence type="ECO:0000313" key="2">
    <source>
        <dbReference type="EMBL" id="KAG0565685.1"/>
    </source>
</evidence>
<feature type="region of interest" description="Disordered" evidence="1">
    <location>
        <begin position="17"/>
        <end position="76"/>
    </location>
</feature>
<protein>
    <submittedName>
        <fullName evidence="2">Uncharacterized protein</fullName>
    </submittedName>
</protein>
<evidence type="ECO:0000256" key="1">
    <source>
        <dbReference type="SAM" id="MobiDB-lite"/>
    </source>
</evidence>
<reference evidence="2" key="1">
    <citation type="submission" date="2020-06" db="EMBL/GenBank/DDBJ databases">
        <title>WGS assembly of Ceratodon purpureus strain R40.</title>
        <authorList>
            <person name="Carey S.B."/>
            <person name="Jenkins J."/>
            <person name="Shu S."/>
            <person name="Lovell J.T."/>
            <person name="Sreedasyam A."/>
            <person name="Maumus F."/>
            <person name="Tiley G.P."/>
            <person name="Fernandez-Pozo N."/>
            <person name="Barry K."/>
            <person name="Chen C."/>
            <person name="Wang M."/>
            <person name="Lipzen A."/>
            <person name="Daum C."/>
            <person name="Saski C.A."/>
            <person name="Payton A.C."/>
            <person name="Mcbreen J.C."/>
            <person name="Conrad R.E."/>
            <person name="Kollar L.M."/>
            <person name="Olsson S."/>
            <person name="Huttunen S."/>
            <person name="Landis J.B."/>
            <person name="Wickett N.J."/>
            <person name="Johnson M.G."/>
            <person name="Rensing S.A."/>
            <person name="Grimwood J."/>
            <person name="Schmutz J."/>
            <person name="Mcdaniel S.F."/>
        </authorList>
    </citation>
    <scope>NUCLEOTIDE SEQUENCE</scope>
    <source>
        <strain evidence="2">R40</strain>
    </source>
</reference>
<evidence type="ECO:0000313" key="3">
    <source>
        <dbReference type="Proteomes" id="UP000822688"/>
    </source>
</evidence>
<dbReference type="AlphaFoldDB" id="A0A8T0H4M1"/>
<gene>
    <name evidence="2" type="ORF">KC19_7G007200</name>
</gene>
<sequence>MTKLPLIIGKRVYPNSNDHPPITTATNMSVNTKESLQERVQKSKTLHENKNKARSSISRACDEESNKPSRKNLIVRNPNRRQTMLCILAVTKQTCHAYSVAIEL</sequence>
<name>A0A8T0H4M1_CERPU</name>
<keyword evidence="3" id="KW-1185">Reference proteome</keyword>
<proteinExistence type="predicted"/>